<evidence type="ECO:0000313" key="2">
    <source>
        <dbReference type="EMBL" id="CAI6335075.1"/>
    </source>
</evidence>
<evidence type="ECO:0000256" key="1">
    <source>
        <dbReference type="SAM" id="MobiDB-lite"/>
    </source>
</evidence>
<proteinExistence type="predicted"/>
<gene>
    <name evidence="2" type="ORF">PDIGIT_LOCUS8152</name>
</gene>
<dbReference type="Proteomes" id="UP001152607">
    <property type="component" value="Unassembled WGS sequence"/>
</dbReference>
<dbReference type="AlphaFoldDB" id="A0A9W4XNM3"/>
<evidence type="ECO:0000313" key="3">
    <source>
        <dbReference type="Proteomes" id="UP001152607"/>
    </source>
</evidence>
<protein>
    <submittedName>
        <fullName evidence="2">Uncharacterized protein</fullName>
    </submittedName>
</protein>
<comment type="caution">
    <text evidence="2">The sequence shown here is derived from an EMBL/GenBank/DDBJ whole genome shotgun (WGS) entry which is preliminary data.</text>
</comment>
<feature type="region of interest" description="Disordered" evidence="1">
    <location>
        <begin position="1"/>
        <end position="26"/>
    </location>
</feature>
<organism evidence="2 3">
    <name type="scientific">Periconia digitata</name>
    <dbReference type="NCBI Taxonomy" id="1303443"/>
    <lineage>
        <taxon>Eukaryota</taxon>
        <taxon>Fungi</taxon>
        <taxon>Dikarya</taxon>
        <taxon>Ascomycota</taxon>
        <taxon>Pezizomycotina</taxon>
        <taxon>Dothideomycetes</taxon>
        <taxon>Pleosporomycetidae</taxon>
        <taxon>Pleosporales</taxon>
        <taxon>Massarineae</taxon>
        <taxon>Periconiaceae</taxon>
        <taxon>Periconia</taxon>
    </lineage>
</organism>
<accession>A0A9W4XNM3</accession>
<sequence>MDPRRPPSYHAPPSTTDQTTTLNKRQSPRLLRPLASYLSPHPALSLPPTLHQPARVPCAPPCQGPYRVQLTVHLPHNPAKHRRAAF</sequence>
<name>A0A9W4XNM3_9PLEO</name>
<feature type="compositionally biased region" description="Polar residues" evidence="1">
    <location>
        <begin position="13"/>
        <end position="25"/>
    </location>
</feature>
<reference evidence="2" key="1">
    <citation type="submission" date="2023-01" db="EMBL/GenBank/DDBJ databases">
        <authorList>
            <person name="Van Ghelder C."/>
            <person name="Rancurel C."/>
        </authorList>
    </citation>
    <scope>NUCLEOTIDE SEQUENCE</scope>
    <source>
        <strain evidence="2">CNCM I-4278</strain>
    </source>
</reference>
<keyword evidence="3" id="KW-1185">Reference proteome</keyword>
<dbReference type="EMBL" id="CAOQHR010000005">
    <property type="protein sequence ID" value="CAI6335075.1"/>
    <property type="molecule type" value="Genomic_DNA"/>
</dbReference>